<dbReference type="EMBL" id="LUKY01000031">
    <property type="protein sequence ID" value="OIZ95524.1"/>
    <property type="molecule type" value="Genomic_DNA"/>
</dbReference>
<protein>
    <submittedName>
        <fullName evidence="5">Uncharacterized protein</fullName>
    </submittedName>
</protein>
<dbReference type="SUPFAM" id="SSF56214">
    <property type="entry name" value="4'-phosphopantetheinyl transferase"/>
    <property type="match status" value="2"/>
</dbReference>
<gene>
    <name evidence="5" type="ORF">A1D18_02130</name>
</gene>
<dbReference type="GO" id="GO:0005829">
    <property type="term" value="C:cytosol"/>
    <property type="evidence" value="ECO:0007669"/>
    <property type="project" value="TreeGrafter"/>
</dbReference>
<evidence type="ECO:0000256" key="2">
    <source>
        <dbReference type="ARBA" id="ARBA00022679"/>
    </source>
</evidence>
<evidence type="ECO:0000313" key="5">
    <source>
        <dbReference type="EMBL" id="OIZ95524.1"/>
    </source>
</evidence>
<dbReference type="Pfam" id="PF01648">
    <property type="entry name" value="ACPS"/>
    <property type="match status" value="1"/>
</dbReference>
<name>A0A1J8P6X5_9COXI</name>
<evidence type="ECO:0000259" key="3">
    <source>
        <dbReference type="Pfam" id="PF01648"/>
    </source>
</evidence>
<dbReference type="PANTHER" id="PTHR12215">
    <property type="entry name" value="PHOSPHOPANTETHEINE TRANSFERASE"/>
    <property type="match status" value="1"/>
</dbReference>
<reference evidence="5 6" key="1">
    <citation type="submission" date="2016-03" db="EMBL/GenBank/DDBJ databases">
        <title>Comparative genomics of Rickettsiella.</title>
        <authorList>
            <person name="Chandler C."/>
            <person name="Wang Y."/>
        </authorList>
    </citation>
    <scope>NUCLEOTIDE SEQUENCE [LARGE SCALE GENOMIC DNA]</scope>
    <source>
        <strain evidence="5 6">RCFS May 2013</strain>
    </source>
</reference>
<comment type="caution">
    <text evidence="5">The sequence shown here is derived from an EMBL/GenBank/DDBJ whole genome shotgun (WGS) entry which is preliminary data.</text>
</comment>
<evidence type="ECO:0000256" key="1">
    <source>
        <dbReference type="ARBA" id="ARBA00010990"/>
    </source>
</evidence>
<dbReference type="InterPro" id="IPR055066">
    <property type="entry name" value="AASDHPPT_N"/>
</dbReference>
<dbReference type="Proteomes" id="UP000183924">
    <property type="component" value="Unassembled WGS sequence"/>
</dbReference>
<dbReference type="RefSeq" id="WP_071662183.1">
    <property type="nucleotide sequence ID" value="NZ_LUKY01000031.1"/>
</dbReference>
<sequence length="252" mass="29520">MNPILWKKPPAKLSISRSELHVWRVHLDQVKDQHKYLISLLSPEEIKRSERFIFERDSYRYQVTHSMKRLILGNYLDCDAQYLRFEVGNYGKPSLASLQNALNIQFNLSHSHNLILIAVTRADSIGIDIEYYKKKLSIESLAEIIFSPLERKFFSELKSQQERKKVFFRCWTRKEAYLKAIGTGLTQDISKISVDLSEFSVQDWLQVPTLSKTENTQWKLFTLDMRNAYMVAVVATAFQCYLTGFDLNILHE</sequence>
<dbReference type="AlphaFoldDB" id="A0A1J8P6X5"/>
<keyword evidence="2" id="KW-0808">Transferase</keyword>
<dbReference type="InterPro" id="IPR008278">
    <property type="entry name" value="4-PPantetheinyl_Trfase_dom"/>
</dbReference>
<dbReference type="Pfam" id="PF22624">
    <property type="entry name" value="AASDHPPT_N"/>
    <property type="match status" value="1"/>
</dbReference>
<dbReference type="PANTHER" id="PTHR12215:SF10">
    <property type="entry name" value="L-AMINOADIPATE-SEMIALDEHYDE DEHYDROGENASE-PHOSPHOPANTETHEINYL TRANSFERASE"/>
    <property type="match status" value="1"/>
</dbReference>
<dbReference type="Gene3D" id="3.90.470.20">
    <property type="entry name" value="4'-phosphopantetheinyl transferase domain"/>
    <property type="match status" value="2"/>
</dbReference>
<evidence type="ECO:0000313" key="6">
    <source>
        <dbReference type="Proteomes" id="UP000183924"/>
    </source>
</evidence>
<dbReference type="GO" id="GO:0019878">
    <property type="term" value="P:lysine biosynthetic process via aminoadipic acid"/>
    <property type="evidence" value="ECO:0007669"/>
    <property type="project" value="TreeGrafter"/>
</dbReference>
<evidence type="ECO:0000259" key="4">
    <source>
        <dbReference type="Pfam" id="PF22624"/>
    </source>
</evidence>
<feature type="domain" description="4'-phosphopantetheinyl transferase N-terminal" evidence="4">
    <location>
        <begin position="31"/>
        <end position="119"/>
    </location>
</feature>
<keyword evidence="6" id="KW-1185">Reference proteome</keyword>
<organism evidence="5 6">
    <name type="scientific">Candidatus Rickettsiella isopodorum</name>
    <dbReference type="NCBI Taxonomy" id="1225476"/>
    <lineage>
        <taxon>Bacteria</taxon>
        <taxon>Pseudomonadati</taxon>
        <taxon>Pseudomonadota</taxon>
        <taxon>Gammaproteobacteria</taxon>
        <taxon>Legionellales</taxon>
        <taxon>Coxiellaceae</taxon>
        <taxon>Rickettsiella</taxon>
    </lineage>
</organism>
<feature type="domain" description="4'-phosphopantetheinyl transferase" evidence="3">
    <location>
        <begin position="124"/>
        <end position="233"/>
    </location>
</feature>
<dbReference type="GO" id="GO:0008897">
    <property type="term" value="F:holo-[acyl-carrier-protein] synthase activity"/>
    <property type="evidence" value="ECO:0007669"/>
    <property type="project" value="InterPro"/>
</dbReference>
<proteinExistence type="inferred from homology"/>
<dbReference type="InterPro" id="IPR050559">
    <property type="entry name" value="P-Pant_transferase_sf"/>
</dbReference>
<dbReference type="InterPro" id="IPR037143">
    <property type="entry name" value="4-PPantetheinyl_Trfase_dom_sf"/>
</dbReference>
<dbReference type="STRING" id="1225476.A1D18_02130"/>
<comment type="similarity">
    <text evidence="1">Belongs to the P-Pant transferase superfamily. Gsp/Sfp/HetI/AcpT family.</text>
</comment>
<accession>A0A1J8P6X5</accession>
<dbReference type="GO" id="GO:0000287">
    <property type="term" value="F:magnesium ion binding"/>
    <property type="evidence" value="ECO:0007669"/>
    <property type="project" value="InterPro"/>
</dbReference>